<dbReference type="EMBL" id="CAUYUE010000017">
    <property type="protein sequence ID" value="CAK0787374.1"/>
    <property type="molecule type" value="Genomic_DNA"/>
</dbReference>
<accession>A0AAV1IJR4</accession>
<protein>
    <submittedName>
        <fullName evidence="1">Uncharacterized protein</fullName>
    </submittedName>
</protein>
<dbReference type="Gene3D" id="3.30.2350.10">
    <property type="entry name" value="Pseudouridine synthase"/>
    <property type="match status" value="1"/>
</dbReference>
<evidence type="ECO:0000313" key="2">
    <source>
        <dbReference type="Proteomes" id="UP001314263"/>
    </source>
</evidence>
<sequence length="117" mass="12773">MKWTLTTDVAYAGALGAVCRGRYAVSTWQLLEPLAGGTASLLQWRLHQIRVHMKHTGHPLLSNEAYSCAADTAVNAISQDKSRGHVLHLCLLTLCDCPIQLIAILQYTGGIQNTVEM</sequence>
<evidence type="ECO:0000313" key="1">
    <source>
        <dbReference type="EMBL" id="CAK0787374.1"/>
    </source>
</evidence>
<keyword evidence="2" id="KW-1185">Reference proteome</keyword>
<dbReference type="Proteomes" id="UP001314263">
    <property type="component" value="Unassembled WGS sequence"/>
</dbReference>
<dbReference type="InterPro" id="IPR020103">
    <property type="entry name" value="PsdUridine_synth_cat_dom_sf"/>
</dbReference>
<gene>
    <name evidence="1" type="ORF">CVIRNUC_010594</name>
</gene>
<dbReference type="SUPFAM" id="SSF55120">
    <property type="entry name" value="Pseudouridine synthase"/>
    <property type="match status" value="1"/>
</dbReference>
<dbReference type="AlphaFoldDB" id="A0AAV1IJR4"/>
<dbReference type="GO" id="GO:0003723">
    <property type="term" value="F:RNA binding"/>
    <property type="evidence" value="ECO:0007669"/>
    <property type="project" value="InterPro"/>
</dbReference>
<reference evidence="1 2" key="1">
    <citation type="submission" date="2023-10" db="EMBL/GenBank/DDBJ databases">
        <authorList>
            <person name="Maclean D."/>
            <person name="Macfadyen A."/>
        </authorList>
    </citation>
    <scope>NUCLEOTIDE SEQUENCE [LARGE SCALE GENOMIC DNA]</scope>
</reference>
<name>A0AAV1IJR4_9CHLO</name>
<proteinExistence type="predicted"/>
<dbReference type="GO" id="GO:0009982">
    <property type="term" value="F:pseudouridine synthase activity"/>
    <property type="evidence" value="ECO:0007669"/>
    <property type="project" value="InterPro"/>
</dbReference>
<dbReference type="GO" id="GO:0001522">
    <property type="term" value="P:pseudouridine synthesis"/>
    <property type="evidence" value="ECO:0007669"/>
    <property type="project" value="InterPro"/>
</dbReference>
<comment type="caution">
    <text evidence="1">The sequence shown here is derived from an EMBL/GenBank/DDBJ whole genome shotgun (WGS) entry which is preliminary data.</text>
</comment>
<organism evidence="1 2">
    <name type="scientific">Coccomyxa viridis</name>
    <dbReference type="NCBI Taxonomy" id="1274662"/>
    <lineage>
        <taxon>Eukaryota</taxon>
        <taxon>Viridiplantae</taxon>
        <taxon>Chlorophyta</taxon>
        <taxon>core chlorophytes</taxon>
        <taxon>Trebouxiophyceae</taxon>
        <taxon>Trebouxiophyceae incertae sedis</taxon>
        <taxon>Coccomyxaceae</taxon>
        <taxon>Coccomyxa</taxon>
    </lineage>
</organism>